<dbReference type="SUPFAM" id="SSF103473">
    <property type="entry name" value="MFS general substrate transporter"/>
    <property type="match status" value="1"/>
</dbReference>
<dbReference type="AlphaFoldDB" id="A0A0D3JRV3"/>
<evidence type="ECO:0000256" key="6">
    <source>
        <dbReference type="SAM" id="SignalP"/>
    </source>
</evidence>
<dbReference type="InterPro" id="IPR036259">
    <property type="entry name" value="MFS_trans_sf"/>
</dbReference>
<dbReference type="HOGENOM" id="CLU_1716655_0_0_1"/>
<dbReference type="eggNOG" id="KOG0255">
    <property type="taxonomic scope" value="Eukaryota"/>
</dbReference>
<keyword evidence="6" id="KW-0732">Signal</keyword>
<reference evidence="8" key="1">
    <citation type="journal article" date="2013" name="Nature">
        <title>Pan genome of the phytoplankton Emiliania underpins its global distribution.</title>
        <authorList>
            <person name="Read B.A."/>
            <person name="Kegel J."/>
            <person name="Klute M.J."/>
            <person name="Kuo A."/>
            <person name="Lefebvre S.C."/>
            <person name="Maumus F."/>
            <person name="Mayer C."/>
            <person name="Miller J."/>
            <person name="Monier A."/>
            <person name="Salamov A."/>
            <person name="Young J."/>
            <person name="Aguilar M."/>
            <person name="Claverie J.M."/>
            <person name="Frickenhaus S."/>
            <person name="Gonzalez K."/>
            <person name="Herman E.K."/>
            <person name="Lin Y.C."/>
            <person name="Napier J."/>
            <person name="Ogata H."/>
            <person name="Sarno A.F."/>
            <person name="Shmutz J."/>
            <person name="Schroeder D."/>
            <person name="de Vargas C."/>
            <person name="Verret F."/>
            <person name="von Dassow P."/>
            <person name="Valentin K."/>
            <person name="Van de Peer Y."/>
            <person name="Wheeler G."/>
            <person name="Dacks J.B."/>
            <person name="Delwiche C.F."/>
            <person name="Dyhrman S.T."/>
            <person name="Glockner G."/>
            <person name="John U."/>
            <person name="Richards T."/>
            <person name="Worden A.Z."/>
            <person name="Zhang X."/>
            <person name="Grigoriev I.V."/>
            <person name="Allen A.E."/>
            <person name="Bidle K."/>
            <person name="Borodovsky M."/>
            <person name="Bowler C."/>
            <person name="Brownlee C."/>
            <person name="Cock J.M."/>
            <person name="Elias M."/>
            <person name="Gladyshev V.N."/>
            <person name="Groth M."/>
            <person name="Guda C."/>
            <person name="Hadaegh A."/>
            <person name="Iglesias-Rodriguez M.D."/>
            <person name="Jenkins J."/>
            <person name="Jones B.M."/>
            <person name="Lawson T."/>
            <person name="Leese F."/>
            <person name="Lindquist E."/>
            <person name="Lobanov A."/>
            <person name="Lomsadze A."/>
            <person name="Malik S.B."/>
            <person name="Marsh M.E."/>
            <person name="Mackinder L."/>
            <person name="Mock T."/>
            <person name="Mueller-Roeber B."/>
            <person name="Pagarete A."/>
            <person name="Parker M."/>
            <person name="Probert I."/>
            <person name="Quesneville H."/>
            <person name="Raines C."/>
            <person name="Rensing S.A."/>
            <person name="Riano-Pachon D.M."/>
            <person name="Richier S."/>
            <person name="Rokitta S."/>
            <person name="Shiraiwa Y."/>
            <person name="Soanes D.M."/>
            <person name="van der Giezen M."/>
            <person name="Wahlund T.M."/>
            <person name="Williams B."/>
            <person name="Wilson W."/>
            <person name="Wolfe G."/>
            <person name="Wurch L.L."/>
        </authorList>
    </citation>
    <scope>NUCLEOTIDE SEQUENCE</scope>
</reference>
<dbReference type="KEGG" id="ehx:EMIHUDRAFT_457366"/>
<protein>
    <recommendedName>
        <fullName evidence="9">Major facilitator superfamily (MFS) profile domain-containing protein</fullName>
    </recommendedName>
</protein>
<evidence type="ECO:0000256" key="4">
    <source>
        <dbReference type="ARBA" id="ARBA00023136"/>
    </source>
</evidence>
<keyword evidence="4 5" id="KW-0472">Membrane</keyword>
<evidence type="ECO:0000256" key="3">
    <source>
        <dbReference type="ARBA" id="ARBA00022989"/>
    </source>
</evidence>
<feature type="transmembrane region" description="Helical" evidence="5">
    <location>
        <begin position="35"/>
        <end position="58"/>
    </location>
</feature>
<name>A0A0D3JRV3_EMIH1</name>
<dbReference type="PANTHER" id="PTHR24064">
    <property type="entry name" value="SOLUTE CARRIER FAMILY 22 MEMBER"/>
    <property type="match status" value="1"/>
</dbReference>
<feature type="chain" id="PRO_5044291539" description="Major facilitator superfamily (MFS) profile domain-containing protein" evidence="6">
    <location>
        <begin position="20"/>
        <end position="153"/>
    </location>
</feature>
<dbReference type="GeneID" id="17271816"/>
<evidence type="ECO:0000256" key="2">
    <source>
        <dbReference type="ARBA" id="ARBA00022692"/>
    </source>
</evidence>
<sequence>MSALLLVAAAACAATAVVGGGGAGGGGGGGGEGSLHAAISTLGTVCVSCAFAGGYVLSAEVLPTDVRATGLALCSQVARIGGFLSPLLLLAGDRSPPVPYAVWGALSLLAGIATWLLPELCGEGSLESVDDLRQLVARQSRRHRPGAAAVRIA</sequence>
<keyword evidence="2 5" id="KW-0812">Transmembrane</keyword>
<dbReference type="Gene3D" id="1.20.1250.20">
    <property type="entry name" value="MFS general substrate transporter like domains"/>
    <property type="match status" value="1"/>
</dbReference>
<dbReference type="PaxDb" id="2903-EOD26238"/>
<keyword evidence="3 5" id="KW-1133">Transmembrane helix</keyword>
<reference evidence="7" key="2">
    <citation type="submission" date="2024-10" db="UniProtKB">
        <authorList>
            <consortium name="EnsemblProtists"/>
        </authorList>
    </citation>
    <scope>IDENTIFICATION</scope>
</reference>
<comment type="subcellular location">
    <subcellularLocation>
        <location evidence="1">Membrane</location>
        <topology evidence="1">Multi-pass membrane protein</topology>
    </subcellularLocation>
</comment>
<evidence type="ECO:0000313" key="8">
    <source>
        <dbReference type="Proteomes" id="UP000013827"/>
    </source>
</evidence>
<evidence type="ECO:0000256" key="1">
    <source>
        <dbReference type="ARBA" id="ARBA00004141"/>
    </source>
</evidence>
<organism evidence="7 8">
    <name type="scientific">Emiliania huxleyi (strain CCMP1516)</name>
    <dbReference type="NCBI Taxonomy" id="280463"/>
    <lineage>
        <taxon>Eukaryota</taxon>
        <taxon>Haptista</taxon>
        <taxon>Haptophyta</taxon>
        <taxon>Prymnesiophyceae</taxon>
        <taxon>Isochrysidales</taxon>
        <taxon>Noelaerhabdaceae</taxon>
        <taxon>Emiliania</taxon>
    </lineage>
</organism>
<feature type="signal peptide" evidence="6">
    <location>
        <begin position="1"/>
        <end position="19"/>
    </location>
</feature>
<accession>A0A0D3JRV3</accession>
<dbReference type="EnsemblProtists" id="EOD26238">
    <property type="protein sequence ID" value="EOD26238"/>
    <property type="gene ID" value="EMIHUDRAFT_457366"/>
</dbReference>
<evidence type="ECO:0000256" key="5">
    <source>
        <dbReference type="SAM" id="Phobius"/>
    </source>
</evidence>
<proteinExistence type="predicted"/>
<dbReference type="RefSeq" id="XP_005778667.1">
    <property type="nucleotide sequence ID" value="XM_005778610.1"/>
</dbReference>
<keyword evidence="8" id="KW-1185">Reference proteome</keyword>
<evidence type="ECO:0000313" key="7">
    <source>
        <dbReference type="EnsemblProtists" id="EOD26238"/>
    </source>
</evidence>
<evidence type="ECO:0008006" key="9">
    <source>
        <dbReference type="Google" id="ProtNLM"/>
    </source>
</evidence>
<dbReference type="Proteomes" id="UP000013827">
    <property type="component" value="Unassembled WGS sequence"/>
</dbReference>
<dbReference type="STRING" id="2903.R1CT74"/>
<dbReference type="GO" id="GO:0016020">
    <property type="term" value="C:membrane"/>
    <property type="evidence" value="ECO:0007669"/>
    <property type="project" value="UniProtKB-SubCell"/>
</dbReference>